<evidence type="ECO:0000256" key="6">
    <source>
        <dbReference type="ARBA" id="ARBA00049880"/>
    </source>
</evidence>
<dbReference type="PROSITE" id="PS51186">
    <property type="entry name" value="GNAT"/>
    <property type="match status" value="1"/>
</dbReference>
<evidence type="ECO:0000313" key="8">
    <source>
        <dbReference type="EMBL" id="MEY6433468.1"/>
    </source>
</evidence>
<comment type="catalytic activity">
    <reaction evidence="6">
        <text>glycyl-tRNA(Gly) + acetyl-CoA = N-acetylglycyl-tRNA(Gly) + CoA + H(+)</text>
        <dbReference type="Rhea" id="RHEA:81867"/>
        <dbReference type="Rhea" id="RHEA-COMP:9683"/>
        <dbReference type="Rhea" id="RHEA-COMP:19766"/>
        <dbReference type="ChEBI" id="CHEBI:15378"/>
        <dbReference type="ChEBI" id="CHEBI:57287"/>
        <dbReference type="ChEBI" id="CHEBI:57288"/>
        <dbReference type="ChEBI" id="CHEBI:78522"/>
        <dbReference type="ChEBI" id="CHEBI:232036"/>
    </reaction>
</comment>
<keyword evidence="3" id="KW-1277">Toxin-antitoxin system</keyword>
<evidence type="ECO:0000256" key="2">
    <source>
        <dbReference type="ARBA" id="ARBA00022491"/>
    </source>
</evidence>
<dbReference type="InterPro" id="IPR000182">
    <property type="entry name" value="GNAT_dom"/>
</dbReference>
<dbReference type="RefSeq" id="WP_369667852.1">
    <property type="nucleotide sequence ID" value="NZ_JBDKXB010000022.1"/>
</dbReference>
<dbReference type="EMBL" id="JBDKXB010000022">
    <property type="protein sequence ID" value="MEY6433468.1"/>
    <property type="molecule type" value="Genomic_DNA"/>
</dbReference>
<keyword evidence="4" id="KW-0808">Transferase</keyword>
<organism evidence="8 9">
    <name type="scientific">Thioalkalicoccus limnaeus</name>
    <dbReference type="NCBI Taxonomy" id="120681"/>
    <lineage>
        <taxon>Bacteria</taxon>
        <taxon>Pseudomonadati</taxon>
        <taxon>Pseudomonadota</taxon>
        <taxon>Gammaproteobacteria</taxon>
        <taxon>Chromatiales</taxon>
        <taxon>Chromatiaceae</taxon>
        <taxon>Thioalkalicoccus</taxon>
    </lineage>
</organism>
<dbReference type="PANTHER" id="PTHR36449:SF1">
    <property type="entry name" value="ACETYLTRANSFERASE"/>
    <property type="match status" value="1"/>
</dbReference>
<protein>
    <submittedName>
        <fullName evidence="8">GNAT family N-acetyltransferase</fullName>
    </submittedName>
</protein>
<dbReference type="Proteomes" id="UP001564408">
    <property type="component" value="Unassembled WGS sequence"/>
</dbReference>
<evidence type="ECO:0000256" key="5">
    <source>
        <dbReference type="ARBA" id="ARBA00023315"/>
    </source>
</evidence>
<evidence type="ECO:0000313" key="9">
    <source>
        <dbReference type="Proteomes" id="UP001564408"/>
    </source>
</evidence>
<sequence>MTAGFRIEKLRRDHPLDGFSSGRQALDRFLLRYAYTNQQANASQTYLGLHDEEVIGFYTLVVGEVAYDDAPERLTKGLARHPVPIMLLARLAVAVPWQRRGIGAGLLKDAMRRTLQAAEIGGIRAFAVHAKDDDARCFYAHFGFVPSSTDPLHLFLLVKDLRPLLPMETLID</sequence>
<comment type="caution">
    <text evidence="8">The sequence shown here is derived from an EMBL/GenBank/DDBJ whole genome shotgun (WGS) entry which is preliminary data.</text>
</comment>
<name>A0ABV4BJH2_9GAMM</name>
<evidence type="ECO:0000256" key="4">
    <source>
        <dbReference type="ARBA" id="ARBA00022679"/>
    </source>
</evidence>
<evidence type="ECO:0000256" key="1">
    <source>
        <dbReference type="ARBA" id="ARBA00009342"/>
    </source>
</evidence>
<evidence type="ECO:0000256" key="3">
    <source>
        <dbReference type="ARBA" id="ARBA00022649"/>
    </source>
</evidence>
<accession>A0ABV4BJH2</accession>
<keyword evidence="9" id="KW-1185">Reference proteome</keyword>
<dbReference type="InterPro" id="IPR016181">
    <property type="entry name" value="Acyl_CoA_acyltransferase"/>
</dbReference>
<comment type="similarity">
    <text evidence="1">Belongs to the acetyltransferase family. GNAT subfamily.</text>
</comment>
<feature type="domain" description="N-acetyltransferase" evidence="7">
    <location>
        <begin position="5"/>
        <end position="162"/>
    </location>
</feature>
<gene>
    <name evidence="8" type="ORF">ABC977_13765</name>
</gene>
<proteinExistence type="inferred from homology"/>
<dbReference type="Pfam" id="PF13508">
    <property type="entry name" value="Acetyltransf_7"/>
    <property type="match status" value="1"/>
</dbReference>
<reference evidence="8 9" key="1">
    <citation type="submission" date="2024-05" db="EMBL/GenBank/DDBJ databases">
        <title>Genome Sequence and Characterization of the New Strain Purple Sulfur Bacterium of Genus Thioalkalicoccus.</title>
        <authorList>
            <person name="Bryantseva I.A."/>
            <person name="Kyndt J.A."/>
            <person name="Imhoff J.F."/>
        </authorList>
    </citation>
    <scope>NUCLEOTIDE SEQUENCE [LARGE SCALE GENOMIC DNA]</scope>
    <source>
        <strain evidence="8 9">Um2</strain>
    </source>
</reference>
<dbReference type="Gene3D" id="3.40.630.30">
    <property type="match status" value="1"/>
</dbReference>
<dbReference type="SUPFAM" id="SSF55729">
    <property type="entry name" value="Acyl-CoA N-acyltransferases (Nat)"/>
    <property type="match status" value="1"/>
</dbReference>
<dbReference type="PANTHER" id="PTHR36449">
    <property type="entry name" value="ACETYLTRANSFERASE-RELATED"/>
    <property type="match status" value="1"/>
</dbReference>
<keyword evidence="2" id="KW-0678">Repressor</keyword>
<evidence type="ECO:0000259" key="7">
    <source>
        <dbReference type="PROSITE" id="PS51186"/>
    </source>
</evidence>
<keyword evidence="5" id="KW-0012">Acyltransferase</keyword>